<name>A0A507CDY6_9FUNG</name>
<dbReference type="Pfam" id="PF00795">
    <property type="entry name" value="CN_hydrolase"/>
    <property type="match status" value="2"/>
</dbReference>
<dbReference type="GO" id="GO:0006107">
    <property type="term" value="P:oxaloacetate metabolic process"/>
    <property type="evidence" value="ECO:0007669"/>
    <property type="project" value="TreeGrafter"/>
</dbReference>
<proteinExistence type="predicted"/>
<feature type="domain" description="CN hydrolase" evidence="1">
    <location>
        <begin position="13"/>
        <end position="238"/>
    </location>
</feature>
<dbReference type="GO" id="GO:0006528">
    <property type="term" value="P:asparagine metabolic process"/>
    <property type="evidence" value="ECO:0007669"/>
    <property type="project" value="TreeGrafter"/>
</dbReference>
<evidence type="ECO:0000313" key="2">
    <source>
        <dbReference type="EMBL" id="TPX39720.1"/>
    </source>
</evidence>
<dbReference type="PROSITE" id="PS50263">
    <property type="entry name" value="CN_HYDROLASE"/>
    <property type="match status" value="1"/>
</dbReference>
<dbReference type="STRING" id="286115.A0A507CDY6"/>
<dbReference type="EMBL" id="QEAN01000342">
    <property type="protein sequence ID" value="TPX39720.1"/>
    <property type="molecule type" value="Genomic_DNA"/>
</dbReference>
<gene>
    <name evidence="2" type="ORF">SeMB42_g06274</name>
</gene>
<dbReference type="InterPro" id="IPR003010">
    <property type="entry name" value="C-N_Hydrolase"/>
</dbReference>
<evidence type="ECO:0000259" key="1">
    <source>
        <dbReference type="PROSITE" id="PS50263"/>
    </source>
</evidence>
<comment type="caution">
    <text evidence="2">The sequence shown here is derived from an EMBL/GenBank/DDBJ whole genome shotgun (WGS) entry which is preliminary data.</text>
</comment>
<dbReference type="PANTHER" id="PTHR23088:SF30">
    <property type="entry name" value="OMEGA-AMIDASE NIT2"/>
    <property type="match status" value="1"/>
</dbReference>
<dbReference type="AlphaFoldDB" id="A0A507CDY6"/>
<dbReference type="Gene3D" id="3.60.110.10">
    <property type="entry name" value="Carbon-nitrogen hydrolase"/>
    <property type="match status" value="2"/>
</dbReference>
<dbReference type="PANTHER" id="PTHR23088">
    <property type="entry name" value="NITRILASE-RELATED"/>
    <property type="match status" value="1"/>
</dbReference>
<dbReference type="GO" id="GO:0005739">
    <property type="term" value="C:mitochondrion"/>
    <property type="evidence" value="ECO:0007669"/>
    <property type="project" value="TreeGrafter"/>
</dbReference>
<dbReference type="VEuPathDB" id="FungiDB:SeMB42_g06274"/>
<dbReference type="GO" id="GO:0006541">
    <property type="term" value="P:glutamine metabolic process"/>
    <property type="evidence" value="ECO:0007669"/>
    <property type="project" value="TreeGrafter"/>
</dbReference>
<dbReference type="Proteomes" id="UP000317494">
    <property type="component" value="Unassembled WGS sequence"/>
</dbReference>
<dbReference type="InterPro" id="IPR001110">
    <property type="entry name" value="UPF0012_CS"/>
</dbReference>
<organism evidence="2 3">
    <name type="scientific">Synchytrium endobioticum</name>
    <dbReference type="NCBI Taxonomy" id="286115"/>
    <lineage>
        <taxon>Eukaryota</taxon>
        <taxon>Fungi</taxon>
        <taxon>Fungi incertae sedis</taxon>
        <taxon>Chytridiomycota</taxon>
        <taxon>Chytridiomycota incertae sedis</taxon>
        <taxon>Chytridiomycetes</taxon>
        <taxon>Synchytriales</taxon>
        <taxon>Synchytriaceae</taxon>
        <taxon>Synchytrium</taxon>
    </lineage>
</organism>
<reference evidence="2 3" key="1">
    <citation type="journal article" date="2019" name="Sci. Rep.">
        <title>Comparative genomics of chytrid fungi reveal insights into the obligate biotrophic and pathogenic lifestyle of Synchytrium endobioticum.</title>
        <authorList>
            <person name="van de Vossenberg B.T.L.H."/>
            <person name="Warris S."/>
            <person name="Nguyen H.D.T."/>
            <person name="van Gent-Pelzer M.P.E."/>
            <person name="Joly D.L."/>
            <person name="van de Geest H.C."/>
            <person name="Bonants P.J.M."/>
            <person name="Smith D.S."/>
            <person name="Levesque C.A."/>
            <person name="van der Lee T.A.J."/>
        </authorList>
    </citation>
    <scope>NUCLEOTIDE SEQUENCE [LARGE SCALE GENOMIC DNA]</scope>
    <source>
        <strain evidence="2 3">MB42</strain>
    </source>
</reference>
<evidence type="ECO:0000313" key="3">
    <source>
        <dbReference type="Proteomes" id="UP000317494"/>
    </source>
</evidence>
<sequence>MLVVIIQSVSNIVRIQACTNPLGTPSQYGTVYGPSSEVCCNNIFETSTDGDGDVIGLEELTNTSRRKNIQDGKLGIAICYDIRFPELAMIAARKGCVAMLGELAATHRKLHLFDIDVAGRLKFTESEVLSAGSALTHVQTDYGKLGIAICYDIRFPELAMIAARKGCVAMLYPGAFNTVTGPLHWELLGRSRALDNQFYVACCSPARDVNFKDYQAYGHSMIVDPMGQVMAETGVVFP</sequence>
<accession>A0A507CDY6</accession>
<dbReference type="SUPFAM" id="SSF56317">
    <property type="entry name" value="Carbon-nitrogen hydrolase"/>
    <property type="match status" value="2"/>
</dbReference>
<dbReference type="PROSITE" id="PS01227">
    <property type="entry name" value="UPF0012"/>
    <property type="match status" value="2"/>
</dbReference>
<protein>
    <recommendedName>
        <fullName evidence="1">CN hydrolase domain-containing protein</fullName>
    </recommendedName>
</protein>
<keyword evidence="3" id="KW-1185">Reference proteome</keyword>
<dbReference type="InterPro" id="IPR036526">
    <property type="entry name" value="C-N_Hydrolase_sf"/>
</dbReference>
<dbReference type="GO" id="GO:0050152">
    <property type="term" value="F:omega-amidase activity"/>
    <property type="evidence" value="ECO:0007669"/>
    <property type="project" value="TreeGrafter"/>
</dbReference>